<evidence type="ECO:0000256" key="1">
    <source>
        <dbReference type="SAM" id="SignalP"/>
    </source>
</evidence>
<dbReference type="Gene3D" id="3.30.460.10">
    <property type="entry name" value="Beta Polymerase, domain 2"/>
    <property type="match status" value="1"/>
</dbReference>
<proteinExistence type="predicted"/>
<accession>A0A291B9R9</accession>
<dbReference type="Proteomes" id="UP000218160">
    <property type="component" value="Chromosome 1"/>
</dbReference>
<reference evidence="3" key="1">
    <citation type="submission" date="2017-04" db="EMBL/GenBank/DDBJ databases">
        <title>Genome evolution of the luminous symbionts of deep sea anglerfish.</title>
        <authorList>
            <person name="Hendry T.A."/>
        </authorList>
    </citation>
    <scope>NUCLEOTIDE SEQUENCE [LARGE SCALE GENOMIC DNA]</scope>
</reference>
<dbReference type="KEGG" id="elux:BTN50_1243"/>
<dbReference type="InterPro" id="IPR043519">
    <property type="entry name" value="NT_sf"/>
</dbReference>
<evidence type="ECO:0000313" key="3">
    <source>
        <dbReference type="Proteomes" id="UP000218160"/>
    </source>
</evidence>
<dbReference type="EMBL" id="CP020660">
    <property type="protein sequence ID" value="ATF09731.1"/>
    <property type="molecule type" value="Genomic_DNA"/>
</dbReference>
<dbReference type="SUPFAM" id="SSF81301">
    <property type="entry name" value="Nucleotidyltransferase"/>
    <property type="match status" value="1"/>
</dbReference>
<evidence type="ECO:0008006" key="4">
    <source>
        <dbReference type="Google" id="ProtNLM"/>
    </source>
</evidence>
<protein>
    <recommendedName>
        <fullName evidence="4">Phosphoribosylglycinamide formyltransferase</fullName>
    </recommendedName>
</protein>
<feature type="signal peptide" evidence="1">
    <location>
        <begin position="1"/>
        <end position="22"/>
    </location>
</feature>
<organism evidence="2 3">
    <name type="scientific">Candidatus Enterovibrio altilux</name>
    <dbReference type="NCBI Taxonomy" id="1927128"/>
    <lineage>
        <taxon>Bacteria</taxon>
        <taxon>Pseudomonadati</taxon>
        <taxon>Pseudomonadota</taxon>
        <taxon>Gammaproteobacteria</taxon>
        <taxon>Vibrionales</taxon>
        <taxon>Vibrionaceae</taxon>
        <taxon>Enterovibrio</taxon>
    </lineage>
</organism>
<gene>
    <name evidence="2" type="ORF">BTN50_1243</name>
</gene>
<sequence length="256" mass="29386">MGRIFHAWVIVPILVIRVSAHADGLDVQKFKFSQYVSYQQTIINNNSPIFELLSIPSFRAINVSQPYQTLAKLYNIAPQAQQELENLTHQIAHHVNGTVHSSGLKEKTRAEEKIVGELAGDASKLTDIARITVEVDSVEGLIRVYTELTAAARTQEVINRFQLPKPSGYRDLKVLLMLPESQFIVEVQLHLKGIFEIKNGQEHNIYREIQIIERNAALQDRILSEHEFARIEHLRQQSRALYDNAWQHYQLMNIEV</sequence>
<keyword evidence="1" id="KW-0732">Signal</keyword>
<dbReference type="AlphaFoldDB" id="A0A291B9R9"/>
<name>A0A291B9R9_9GAMM</name>
<feature type="chain" id="PRO_5012109419" description="Phosphoribosylglycinamide formyltransferase" evidence="1">
    <location>
        <begin position="23"/>
        <end position="256"/>
    </location>
</feature>
<keyword evidence="3" id="KW-1185">Reference proteome</keyword>
<dbReference type="RefSeq" id="WP_096619291.1">
    <property type="nucleotide sequence ID" value="NZ_CP020660.1"/>
</dbReference>
<evidence type="ECO:0000313" key="2">
    <source>
        <dbReference type="EMBL" id="ATF09731.1"/>
    </source>
</evidence>